<dbReference type="CDD" id="cd09272">
    <property type="entry name" value="RNase_HI_RT_Ty1"/>
    <property type="match status" value="1"/>
</dbReference>
<dbReference type="AlphaFoldDB" id="A0A8J2KS39"/>
<accession>A0A8J2KS39</accession>
<dbReference type="EMBL" id="CAJVCH010525369">
    <property type="protein sequence ID" value="CAG7822114.1"/>
    <property type="molecule type" value="Genomic_DNA"/>
</dbReference>
<organism evidence="1 2">
    <name type="scientific">Allacma fusca</name>
    <dbReference type="NCBI Taxonomy" id="39272"/>
    <lineage>
        <taxon>Eukaryota</taxon>
        <taxon>Metazoa</taxon>
        <taxon>Ecdysozoa</taxon>
        <taxon>Arthropoda</taxon>
        <taxon>Hexapoda</taxon>
        <taxon>Collembola</taxon>
        <taxon>Symphypleona</taxon>
        <taxon>Sminthuridae</taxon>
        <taxon>Allacma</taxon>
    </lineage>
</organism>
<dbReference type="PANTHER" id="PTHR11439">
    <property type="entry name" value="GAG-POL-RELATED RETROTRANSPOSON"/>
    <property type="match status" value="1"/>
</dbReference>
<protein>
    <recommendedName>
        <fullName evidence="3">Copia protein</fullName>
    </recommendedName>
</protein>
<dbReference type="PANTHER" id="PTHR11439:SF483">
    <property type="entry name" value="PEPTIDE SYNTHASE GLIP-LIKE, PUTATIVE (AFU_ORTHOLOGUE AFUA_3G12920)-RELATED"/>
    <property type="match status" value="1"/>
</dbReference>
<keyword evidence="2" id="KW-1185">Reference proteome</keyword>
<name>A0A8J2KS39_9HEXA</name>
<evidence type="ECO:0008006" key="3">
    <source>
        <dbReference type="Google" id="ProtNLM"/>
    </source>
</evidence>
<dbReference type="Proteomes" id="UP000708208">
    <property type="component" value="Unassembled WGS sequence"/>
</dbReference>
<feature type="non-terminal residue" evidence="1">
    <location>
        <position position="158"/>
    </location>
</feature>
<evidence type="ECO:0000313" key="1">
    <source>
        <dbReference type="EMBL" id="CAG7822114.1"/>
    </source>
</evidence>
<comment type="caution">
    <text evidence="1">The sequence shown here is derived from an EMBL/GenBank/DDBJ whole genome shotgun (WGS) entry which is preliminary data.</text>
</comment>
<gene>
    <name evidence="1" type="ORF">AFUS01_LOCUS32405</name>
</gene>
<dbReference type="OrthoDB" id="437005at2759"/>
<proteinExistence type="predicted"/>
<sequence length="158" mass="18070">SSTEAEYIALASAAREAIWLRRFLNELGYHQDQPTTIFVDNQSTIKLAKNPELHSRTKHIDVRYHYTRTLVEGGEIHVEYTPTTSQKADGLTKALMKSKNEAMNQDLGLVELLNGSFGFNPNIKAKEEIQNTGNYKRVRKQTLPSLFMNTIIMIMIWL</sequence>
<reference evidence="1" key="1">
    <citation type="submission" date="2021-06" db="EMBL/GenBank/DDBJ databases">
        <authorList>
            <person name="Hodson N. C."/>
            <person name="Mongue J. A."/>
            <person name="Jaron S. K."/>
        </authorList>
    </citation>
    <scope>NUCLEOTIDE SEQUENCE</scope>
</reference>
<evidence type="ECO:0000313" key="2">
    <source>
        <dbReference type="Proteomes" id="UP000708208"/>
    </source>
</evidence>
<feature type="non-terminal residue" evidence="1">
    <location>
        <position position="1"/>
    </location>
</feature>